<reference evidence="1 2" key="1">
    <citation type="journal article" date="2024" name="Proc. Natl. Acad. Sci. U.S.A.">
        <title>The evolutionary genomics of adaptation to stress in wild rhizobium bacteria.</title>
        <authorList>
            <person name="Kehlet-Delgado H."/>
            <person name="Montoya A.P."/>
            <person name="Jensen K.T."/>
            <person name="Wendlandt C.E."/>
            <person name="Dexheimer C."/>
            <person name="Roberts M."/>
            <person name="Torres Martinez L."/>
            <person name="Friesen M.L."/>
            <person name="Griffitts J.S."/>
            <person name="Porter S.S."/>
        </authorList>
    </citation>
    <scope>NUCLEOTIDE SEQUENCE [LARGE SCALE GENOMIC DNA]</scope>
    <source>
        <strain evidence="1 2">M0468</strain>
    </source>
</reference>
<dbReference type="EMBL" id="JAMYRI010000009">
    <property type="protein sequence ID" value="MER9285705.1"/>
    <property type="molecule type" value="Genomic_DNA"/>
</dbReference>
<evidence type="ECO:0000313" key="2">
    <source>
        <dbReference type="Proteomes" id="UP001480082"/>
    </source>
</evidence>
<evidence type="ECO:0000313" key="1">
    <source>
        <dbReference type="EMBL" id="MER9285705.1"/>
    </source>
</evidence>
<comment type="caution">
    <text evidence="1">The sequence shown here is derived from an EMBL/GenBank/DDBJ whole genome shotgun (WGS) entry which is preliminary data.</text>
</comment>
<name>A0ACC6T1L8_9HYPH</name>
<dbReference type="Proteomes" id="UP001480082">
    <property type="component" value="Unassembled WGS sequence"/>
</dbReference>
<proteinExistence type="predicted"/>
<organism evidence="1 2">
    <name type="scientific">Mesorhizobium australicum</name>
    <dbReference type="NCBI Taxonomy" id="536018"/>
    <lineage>
        <taxon>Bacteria</taxon>
        <taxon>Pseudomonadati</taxon>
        <taxon>Pseudomonadota</taxon>
        <taxon>Alphaproteobacteria</taxon>
        <taxon>Hyphomicrobiales</taxon>
        <taxon>Phyllobacteriaceae</taxon>
        <taxon>Mesorhizobium</taxon>
    </lineage>
</organism>
<protein>
    <submittedName>
        <fullName evidence="1">ATP-binding cassette domain-containing protein</fullName>
    </submittedName>
</protein>
<accession>A0ACC6T1L8</accession>
<keyword evidence="1" id="KW-0067">ATP-binding</keyword>
<keyword evidence="2" id="KW-1185">Reference proteome</keyword>
<gene>
    <name evidence="1" type="ORF">NKI81_17320</name>
</gene>
<keyword evidence="1" id="KW-0547">Nucleotide-binding</keyword>
<sequence>MNHVSLLEVQGVGKSFGAIRALSDVSFSIEPGEVAGLMGDNGAGKSTMVKLISGNFLPTEGEIRVDGKPCHFHKPLDARAEGIEVVYQDLALADNLTAAQNVFLGRELKKGVWPFRILDKQAMIDRSAELFGELKSETRPRDLVKKMSGGQRQAVAIARTRLSNAKLVLMDEPTAAISVRQVAEVLDLIRRMKARGVAVILISHRMPDVFAVCDRIVVLRRGTKVADKPTDQTSPEEITGLITGAIRAA</sequence>